<feature type="region of interest" description="Disordered" evidence="1">
    <location>
        <begin position="132"/>
        <end position="165"/>
    </location>
</feature>
<dbReference type="EMBL" id="NWSL01000005">
    <property type="protein sequence ID" value="PDS52148.1"/>
    <property type="molecule type" value="Genomic_DNA"/>
</dbReference>
<feature type="compositionally biased region" description="Polar residues" evidence="1">
    <location>
        <begin position="145"/>
        <end position="155"/>
    </location>
</feature>
<dbReference type="Proteomes" id="UP000219972">
    <property type="component" value="Unassembled WGS sequence"/>
</dbReference>
<organism evidence="2 3">
    <name type="scientific">Rhizobium anhuiense</name>
    <dbReference type="NCBI Taxonomy" id="1184720"/>
    <lineage>
        <taxon>Bacteria</taxon>
        <taxon>Pseudomonadati</taxon>
        <taxon>Pseudomonadota</taxon>
        <taxon>Alphaproteobacteria</taxon>
        <taxon>Hyphomicrobiales</taxon>
        <taxon>Rhizobiaceae</taxon>
        <taxon>Rhizobium/Agrobacterium group</taxon>
        <taxon>Rhizobium</taxon>
    </lineage>
</organism>
<dbReference type="Gene3D" id="1.10.150.20">
    <property type="entry name" value="5' to 3' exonuclease, C-terminal subdomain"/>
    <property type="match status" value="1"/>
</dbReference>
<evidence type="ECO:0000313" key="2">
    <source>
        <dbReference type="EMBL" id="PDS52148.1"/>
    </source>
</evidence>
<protein>
    <submittedName>
        <fullName evidence="2">5' DNA nuclease</fullName>
    </submittedName>
</protein>
<proteinExistence type="predicted"/>
<evidence type="ECO:0000256" key="1">
    <source>
        <dbReference type="SAM" id="MobiDB-lite"/>
    </source>
</evidence>
<sequence>MADKASKAGKKEEAADFAAGFGRLAAEMLENAQAMPVHPLMAHPAAAFAAATAIGFGFSTQMAGAFFGAWQSALETTSKVAAALDDTPPDEPAPDVDIRPENIRPAVKAFTKPAAGKKAGPTLTVVRPVSEPIPASQPVGEAKSVGQTKSVSQTKPVGETKPAVKAKPATRAVKADDLKLIAGIGPKLEQVLNAKGIRSFAEIAAWTDAEIARLDAELGFNGRIGRDDWTGQAKILAGRGRRKK</sequence>
<dbReference type="RefSeq" id="WP_097543028.1">
    <property type="nucleotide sequence ID" value="NZ_NWSK01000007.1"/>
</dbReference>
<comment type="caution">
    <text evidence="2">The sequence shown here is derived from an EMBL/GenBank/DDBJ whole genome shotgun (WGS) entry which is preliminary data.</text>
</comment>
<name>A0ABX4JAA8_9HYPH</name>
<reference evidence="2 3" key="1">
    <citation type="submission" date="2017-09" db="EMBL/GenBank/DDBJ databases">
        <title>Comparative genomics of rhizobia isolated from Phaseolus vulgaris in China.</title>
        <authorList>
            <person name="Tong W."/>
        </authorList>
    </citation>
    <scope>NUCLEOTIDE SEQUENCE [LARGE SCALE GENOMIC DNA]</scope>
    <source>
        <strain evidence="2 3">Y27</strain>
    </source>
</reference>
<keyword evidence="3" id="KW-1185">Reference proteome</keyword>
<gene>
    <name evidence="2" type="ORF">CO662_11040</name>
</gene>
<accession>A0ABX4JAA8</accession>
<evidence type="ECO:0000313" key="3">
    <source>
        <dbReference type="Proteomes" id="UP000219972"/>
    </source>
</evidence>